<evidence type="ECO:0000256" key="12">
    <source>
        <dbReference type="RuleBase" id="RU003355"/>
    </source>
</evidence>
<feature type="chain" id="PRO_5012730905" description="Peptidase S8/S53 domain-containing protein" evidence="13">
    <location>
        <begin position="25"/>
        <end position="550"/>
    </location>
</feature>
<keyword evidence="7 13" id="KW-0732">Signal</keyword>
<evidence type="ECO:0000256" key="6">
    <source>
        <dbReference type="ARBA" id="ARBA00022723"/>
    </source>
</evidence>
<dbReference type="Gene3D" id="3.30.70.80">
    <property type="entry name" value="Peptidase S8 propeptide/proteinase inhibitor I9"/>
    <property type="match status" value="1"/>
</dbReference>
<dbReference type="InterPro" id="IPR022398">
    <property type="entry name" value="Peptidase_S8_His-AS"/>
</dbReference>
<dbReference type="InterPro" id="IPR036852">
    <property type="entry name" value="Peptidase_S8/S53_dom_sf"/>
</dbReference>
<comment type="subcellular location">
    <subcellularLocation>
        <location evidence="2">Secreted</location>
    </subcellularLocation>
</comment>
<feature type="active site" description="Charge relay system" evidence="11">
    <location>
        <position position="141"/>
    </location>
</feature>
<evidence type="ECO:0000256" key="13">
    <source>
        <dbReference type="SAM" id="SignalP"/>
    </source>
</evidence>
<evidence type="ECO:0000256" key="4">
    <source>
        <dbReference type="ARBA" id="ARBA00022525"/>
    </source>
</evidence>
<feature type="active site" description="Charge relay system" evidence="11">
    <location>
        <position position="329"/>
    </location>
</feature>
<keyword evidence="17" id="KW-1185">Reference proteome</keyword>
<dbReference type="PROSITE" id="PS00138">
    <property type="entry name" value="SUBTILASE_SER"/>
    <property type="match status" value="1"/>
</dbReference>
<dbReference type="InterPro" id="IPR023828">
    <property type="entry name" value="Peptidase_S8_Ser-AS"/>
</dbReference>
<dbReference type="InterPro" id="IPR034202">
    <property type="entry name" value="Subtilisin_Carlsberg-like"/>
</dbReference>
<keyword evidence="4" id="KW-0964">Secreted</keyword>
<proteinExistence type="inferred from homology"/>
<dbReference type="RefSeq" id="WP_076763572.1">
    <property type="nucleotide sequence ID" value="NZ_MSFI01000002.1"/>
</dbReference>
<feature type="domain" description="Peptidase S8/S53" evidence="14">
    <location>
        <begin position="132"/>
        <end position="377"/>
    </location>
</feature>
<feature type="domain" description="SbsA Ig-like" evidence="15">
    <location>
        <begin position="460"/>
        <end position="548"/>
    </location>
</feature>
<evidence type="ECO:0000256" key="11">
    <source>
        <dbReference type="PROSITE-ProRule" id="PRU01240"/>
    </source>
</evidence>
<dbReference type="PANTHER" id="PTHR43806">
    <property type="entry name" value="PEPTIDASE S8"/>
    <property type="match status" value="1"/>
</dbReference>
<evidence type="ECO:0000256" key="3">
    <source>
        <dbReference type="ARBA" id="ARBA00011073"/>
    </source>
</evidence>
<comment type="similarity">
    <text evidence="3 11 12">Belongs to the peptidase S8 family.</text>
</comment>
<keyword evidence="5 11" id="KW-0645">Protease</keyword>
<dbReference type="PROSITE" id="PS51892">
    <property type="entry name" value="SUBTILASE"/>
    <property type="match status" value="1"/>
</dbReference>
<keyword evidence="9 11" id="KW-0720">Serine protease</keyword>
<dbReference type="GO" id="GO:0006508">
    <property type="term" value="P:proteolysis"/>
    <property type="evidence" value="ECO:0007669"/>
    <property type="project" value="UniProtKB-KW"/>
</dbReference>
<evidence type="ECO:0000259" key="14">
    <source>
        <dbReference type="Pfam" id="PF00082"/>
    </source>
</evidence>
<comment type="cofactor">
    <cofactor evidence="1">
        <name>Ca(2+)</name>
        <dbReference type="ChEBI" id="CHEBI:29108"/>
    </cofactor>
</comment>
<dbReference type="InterPro" id="IPR032812">
    <property type="entry name" value="SbsA_Ig"/>
</dbReference>
<dbReference type="Proteomes" id="UP000188613">
    <property type="component" value="Unassembled WGS sequence"/>
</dbReference>
<gene>
    <name evidence="16" type="ORF">BTO28_02005</name>
</gene>
<dbReference type="InterPro" id="IPR000209">
    <property type="entry name" value="Peptidase_S8/S53_dom"/>
</dbReference>
<evidence type="ECO:0000256" key="1">
    <source>
        <dbReference type="ARBA" id="ARBA00001913"/>
    </source>
</evidence>
<accession>A0A1V2ABP5</accession>
<dbReference type="InterPro" id="IPR015500">
    <property type="entry name" value="Peptidase_S8_subtilisin-rel"/>
</dbReference>
<dbReference type="GO" id="GO:0046872">
    <property type="term" value="F:metal ion binding"/>
    <property type="evidence" value="ECO:0007669"/>
    <property type="project" value="UniProtKB-KW"/>
</dbReference>
<evidence type="ECO:0000256" key="2">
    <source>
        <dbReference type="ARBA" id="ARBA00004613"/>
    </source>
</evidence>
<dbReference type="CDD" id="cd07477">
    <property type="entry name" value="Peptidases_S8_Subtilisin_subset"/>
    <property type="match status" value="1"/>
</dbReference>
<dbReference type="Gene3D" id="2.60.40.1220">
    <property type="match status" value="1"/>
</dbReference>
<evidence type="ECO:0000259" key="15">
    <source>
        <dbReference type="Pfam" id="PF13205"/>
    </source>
</evidence>
<evidence type="ECO:0000313" key="16">
    <source>
        <dbReference type="EMBL" id="OMP68416.1"/>
    </source>
</evidence>
<dbReference type="PROSITE" id="PS00137">
    <property type="entry name" value="SUBTILASE_HIS"/>
    <property type="match status" value="1"/>
</dbReference>
<keyword evidence="8 11" id="KW-0378">Hydrolase</keyword>
<evidence type="ECO:0000256" key="8">
    <source>
        <dbReference type="ARBA" id="ARBA00022801"/>
    </source>
</evidence>
<sequence>MGRVWIAGLISLSLLIYAAPSAKAVEEHQTGEKEVVIVYKNSQGKKAVLQNNSEVAYQFKTVPAVAVTATKKDLHRLENNPHIESIEENITFSADGSKPDAAYRAASFQTEYEQWNVQAVNASQAWTDGFTGAGVKIAVVDTGIASHADLSIAGGMSTVDYTSSWTDDNGHGTHVAGIIGARKNGIGTVGVAPEAQLFAVKALGSDGEGKLIDILEAVDWAIANKMDIINLSLGTDGDSQLLNEMLDNAYEQGILIVGSAGNNGTEDGAGETTTYPAKYDSVIAVSAVNVYKQRAAFSSTGKEVEFTAPGEAVISTYVNEQYASINGTSQAAPHVSGLFALLKQKYPSKTNVELRHEMKRYAEDLGAVDRDPWFGYGLTSYMQTHPADNRSNINEETFNHIEQAVESIALADKTRKLWDYDTARNVIGKLPDGTDKETLQQDLITLQKNLELVEFTSLIDVQPNKTMRIAFNTPIEPQSVNDQSVFVRNDGTAVNDVELSLSEESKVILVKPPADGYVSRKTYFLYVDRTITSVKGKPIKFPVIVMFTVK</sequence>
<reference evidence="16 17" key="1">
    <citation type="submission" date="2016-12" db="EMBL/GenBank/DDBJ databases">
        <title>Domibacillus sp. SAB 38T whole genome sequencing.</title>
        <authorList>
            <person name="Verma A."/>
            <person name="Ojha A.K."/>
            <person name="Krishnamurthi S."/>
        </authorList>
    </citation>
    <scope>NUCLEOTIDE SEQUENCE [LARGE SCALE GENOMIC DNA]</scope>
    <source>
        <strain evidence="16 17">SAB 38</strain>
    </source>
</reference>
<keyword evidence="10" id="KW-0106">Calcium</keyword>
<evidence type="ECO:0000313" key="17">
    <source>
        <dbReference type="Proteomes" id="UP000188613"/>
    </source>
</evidence>
<dbReference type="GO" id="GO:0004252">
    <property type="term" value="F:serine-type endopeptidase activity"/>
    <property type="evidence" value="ECO:0007669"/>
    <property type="project" value="UniProtKB-UniRule"/>
</dbReference>
<dbReference type="Pfam" id="PF13205">
    <property type="entry name" value="Big_5"/>
    <property type="match status" value="1"/>
</dbReference>
<dbReference type="InterPro" id="IPR023827">
    <property type="entry name" value="Peptidase_S8_Asp-AS"/>
</dbReference>
<feature type="active site" description="Charge relay system" evidence="11">
    <location>
        <position position="171"/>
    </location>
</feature>
<dbReference type="STRING" id="1714355.BTO28_02005"/>
<evidence type="ECO:0000256" key="7">
    <source>
        <dbReference type="ARBA" id="ARBA00022729"/>
    </source>
</evidence>
<dbReference type="InterPro" id="IPR014755">
    <property type="entry name" value="Cu-Rt/internalin_Ig-like"/>
</dbReference>
<evidence type="ECO:0000256" key="9">
    <source>
        <dbReference type="ARBA" id="ARBA00022825"/>
    </source>
</evidence>
<dbReference type="PRINTS" id="PR00723">
    <property type="entry name" value="SUBTILISIN"/>
</dbReference>
<dbReference type="SUPFAM" id="SSF54897">
    <property type="entry name" value="Protease propeptides/inhibitors"/>
    <property type="match status" value="1"/>
</dbReference>
<dbReference type="InterPro" id="IPR050131">
    <property type="entry name" value="Peptidase_S8_subtilisin-like"/>
</dbReference>
<evidence type="ECO:0000256" key="5">
    <source>
        <dbReference type="ARBA" id="ARBA00022670"/>
    </source>
</evidence>
<dbReference type="OrthoDB" id="9798386at2"/>
<dbReference type="AlphaFoldDB" id="A0A1V2ABP5"/>
<organism evidence="16 17">
    <name type="scientific">Domibacillus epiphyticus</name>
    <dbReference type="NCBI Taxonomy" id="1714355"/>
    <lineage>
        <taxon>Bacteria</taxon>
        <taxon>Bacillati</taxon>
        <taxon>Bacillota</taxon>
        <taxon>Bacilli</taxon>
        <taxon>Bacillales</taxon>
        <taxon>Bacillaceae</taxon>
        <taxon>Domibacillus</taxon>
    </lineage>
</organism>
<dbReference type="PROSITE" id="PS00136">
    <property type="entry name" value="SUBTILASE_ASP"/>
    <property type="match status" value="1"/>
</dbReference>
<evidence type="ECO:0008006" key="18">
    <source>
        <dbReference type="Google" id="ProtNLM"/>
    </source>
</evidence>
<dbReference type="PANTHER" id="PTHR43806:SF11">
    <property type="entry name" value="CEREVISIN-RELATED"/>
    <property type="match status" value="1"/>
</dbReference>
<dbReference type="InterPro" id="IPR037045">
    <property type="entry name" value="S8pro/Inhibitor_I9_sf"/>
</dbReference>
<feature type="signal peptide" evidence="13">
    <location>
        <begin position="1"/>
        <end position="24"/>
    </location>
</feature>
<dbReference type="Pfam" id="PF00082">
    <property type="entry name" value="Peptidase_S8"/>
    <property type="match status" value="1"/>
</dbReference>
<dbReference type="Gene3D" id="3.40.50.200">
    <property type="entry name" value="Peptidase S8/S53 domain"/>
    <property type="match status" value="1"/>
</dbReference>
<dbReference type="EMBL" id="MSFI01000002">
    <property type="protein sequence ID" value="OMP68416.1"/>
    <property type="molecule type" value="Genomic_DNA"/>
</dbReference>
<dbReference type="GO" id="GO:0005576">
    <property type="term" value="C:extracellular region"/>
    <property type="evidence" value="ECO:0007669"/>
    <property type="project" value="UniProtKB-SubCell"/>
</dbReference>
<name>A0A1V2ABP5_9BACI</name>
<protein>
    <recommendedName>
        <fullName evidence="18">Peptidase S8/S53 domain-containing protein</fullName>
    </recommendedName>
</protein>
<comment type="caution">
    <text evidence="16">The sequence shown here is derived from an EMBL/GenBank/DDBJ whole genome shotgun (WGS) entry which is preliminary data.</text>
</comment>
<keyword evidence="6" id="KW-0479">Metal-binding</keyword>
<dbReference type="SUPFAM" id="SSF52743">
    <property type="entry name" value="Subtilisin-like"/>
    <property type="match status" value="1"/>
</dbReference>
<evidence type="ECO:0000256" key="10">
    <source>
        <dbReference type="ARBA" id="ARBA00022837"/>
    </source>
</evidence>